<dbReference type="InterPro" id="IPR048266">
    <property type="entry name" value="Rax2-like_second"/>
</dbReference>
<dbReference type="GO" id="GO:1902929">
    <property type="term" value="C:plasma membrane of growing cell tip"/>
    <property type="evidence" value="ECO:0007669"/>
    <property type="project" value="TreeGrafter"/>
</dbReference>
<evidence type="ECO:0000259" key="4">
    <source>
        <dbReference type="Pfam" id="PF20842"/>
    </source>
</evidence>
<dbReference type="Pfam" id="PF20843">
    <property type="entry name" value="Rax2_3"/>
    <property type="match status" value="1"/>
</dbReference>
<keyword evidence="1" id="KW-0472">Membrane</keyword>
<dbReference type="SUPFAM" id="SSF50965">
    <property type="entry name" value="Galactose oxidase, central domain"/>
    <property type="match status" value="1"/>
</dbReference>
<organism evidence="6 7">
    <name type="scientific">Zalerion maritima</name>
    <dbReference type="NCBI Taxonomy" id="339359"/>
    <lineage>
        <taxon>Eukaryota</taxon>
        <taxon>Fungi</taxon>
        <taxon>Dikarya</taxon>
        <taxon>Ascomycota</taxon>
        <taxon>Pezizomycotina</taxon>
        <taxon>Sordariomycetes</taxon>
        <taxon>Lulworthiomycetidae</taxon>
        <taxon>Lulworthiales</taxon>
        <taxon>Lulworthiaceae</taxon>
        <taxon>Zalerion</taxon>
    </lineage>
</organism>
<dbReference type="AlphaFoldDB" id="A0AAD5RPT2"/>
<keyword evidence="1" id="KW-0812">Transmembrane</keyword>
<comment type="caution">
    <text evidence="6">The sequence shown here is derived from an EMBL/GenBank/DDBJ whole genome shotgun (WGS) entry which is preliminary data.</text>
</comment>
<dbReference type="InterPro" id="IPR024982">
    <property type="entry name" value="Rax2-like_C"/>
</dbReference>
<keyword evidence="7" id="KW-1185">Reference proteome</keyword>
<evidence type="ECO:0000313" key="7">
    <source>
        <dbReference type="Proteomes" id="UP001201980"/>
    </source>
</evidence>
<name>A0AAD5RPT2_9PEZI</name>
<dbReference type="Proteomes" id="UP001201980">
    <property type="component" value="Unassembled WGS sequence"/>
</dbReference>
<protein>
    <submittedName>
        <fullName evidence="6">Cellular morphogenesis protein</fullName>
    </submittedName>
</protein>
<dbReference type="InterPro" id="IPR048265">
    <property type="entry name" value="Rax2-like_third"/>
</dbReference>
<evidence type="ECO:0000259" key="5">
    <source>
        <dbReference type="Pfam" id="PF20843"/>
    </source>
</evidence>
<evidence type="ECO:0000259" key="3">
    <source>
        <dbReference type="Pfam" id="PF12768"/>
    </source>
</evidence>
<dbReference type="Pfam" id="PF12768">
    <property type="entry name" value="Rax2"/>
    <property type="match status" value="1"/>
</dbReference>
<proteinExistence type="predicted"/>
<feature type="domain" description="Rax2-like third" evidence="5">
    <location>
        <begin position="399"/>
        <end position="553"/>
    </location>
</feature>
<dbReference type="PANTHER" id="PTHR31778:SF2">
    <property type="entry name" value="BUD SITE SELECTION PROTEIN RAX2"/>
    <property type="match status" value="1"/>
</dbReference>
<evidence type="ECO:0000313" key="6">
    <source>
        <dbReference type="EMBL" id="KAJ2900611.1"/>
    </source>
</evidence>
<keyword evidence="2" id="KW-0732">Signal</keyword>
<feature type="chain" id="PRO_5042269890" evidence="2">
    <location>
        <begin position="40"/>
        <end position="1240"/>
    </location>
</feature>
<gene>
    <name evidence="6" type="ORF">MKZ38_002310</name>
</gene>
<keyword evidence="1" id="KW-1133">Transmembrane helix</keyword>
<feature type="signal peptide" evidence="2">
    <location>
        <begin position="1"/>
        <end position="39"/>
    </location>
</feature>
<dbReference type="PANTHER" id="PTHR31778">
    <property type="entry name" value="BUD SITE SELECTION PROTEIN RAX2"/>
    <property type="match status" value="1"/>
</dbReference>
<feature type="domain" description="Rax2-like C-terminal" evidence="3">
    <location>
        <begin position="914"/>
        <end position="1161"/>
    </location>
</feature>
<feature type="domain" description="Rax2-like second" evidence="4">
    <location>
        <begin position="239"/>
        <end position="388"/>
    </location>
</feature>
<dbReference type="EMBL" id="JAKWBI020000169">
    <property type="protein sequence ID" value="KAJ2900611.1"/>
    <property type="molecule type" value="Genomic_DNA"/>
</dbReference>
<dbReference type="InterPro" id="IPR011043">
    <property type="entry name" value="Gal_Oxase/kelch_b-propeller"/>
</dbReference>
<dbReference type="Pfam" id="PF20842">
    <property type="entry name" value="Rax2_2"/>
    <property type="match status" value="1"/>
</dbReference>
<evidence type="ECO:0000256" key="2">
    <source>
        <dbReference type="SAM" id="SignalP"/>
    </source>
</evidence>
<evidence type="ECO:0000256" key="1">
    <source>
        <dbReference type="SAM" id="Phobius"/>
    </source>
</evidence>
<feature type="transmembrane region" description="Helical" evidence="1">
    <location>
        <begin position="1168"/>
        <end position="1192"/>
    </location>
</feature>
<accession>A0AAD5RPT2</accession>
<sequence>MRLPFRGRPASRRWSSSRAASSSTSSLLALSTLVSTASAAIEFTEASTAKLDLENLGQVGIAGDFSGISLVQYEGQTETPFSTNGSESLLAQLPNGQFVPIVSTDASIRAMCQFVRSSGEIEGVVIGGNFTSLDGEESQGIAIFNPNTTEITPLEGLSGQVNALLCDQDTDTVYIGGNFKTGGSTNAIAYDGETGWKDLGFAGFNGPVSTITKTSGGKLVFGGSFTGLGNTSFATSDDDLQVINLGAANISSELASTTDGFSDPSNIICKDDFSTEGSGSTWLMQDQSLGSWEANFGFGFQPTKLRLYNTHLDGRGTKTWRFTVIPDNGIMNFTYIDPADGVNKSCTSECPLSDNSTVTFQDFFFVNRVGMDGFRIDISEFYGAGAGFNGIQLFQEDVFAYAINDFNAATCAGVDNGSSATTTGPWETSPSLNASSQYLTADLTGTINADSAAVTFSPRIRESGHYSVNMYTPGCLQDNTCSTRGQVNITVNSESGVDPKVLSLYQTNNYHKYDQVFFGFLEAGTFQPTVVMTPLAGQGLSEMTIVAQRVGFTHINSTGGLNGMFEFDPNDTEIDDDDFTDSQFDTLSTGFSSGSAVNTLVTSGDVTYIGGNFSSDSVQNIIAVNDDTVQNLDGGLNGEVNSLYLNNTSLYVGGDFSNTRDEAVDGLSNVAVYSTSDNSFSALGAGLDGPVLKVVPVKMSVGDENQEVVITFTGDFAAINAFDDNPEVAVDGFAAWVPSKSNWLTNLSGNVPGLSGILCASLIDLPDGDSLLAGSVASSQIGANGAAALYGDGDVLGGFPVQLNPTKTDSNSTVTKREVAIASNVTGVATGAFYTNNDNNVTILAGHFDATATNGTTVRNLIFIDAENDNELTGIGSTISEDSTFVALGISDDTLFAGGDVSGTADDAEVGGIISYNLADRTLNNIPALSGANGTVSSIAVRPNNPEVYVGGSFDNAGELGCPGVCFYSTDLQQWDRPGVNLQGSAHCLMWSSDTVLVAGGSLIVNNTSTFLARYDTDRMSWDTFAGASSIPGPVEVVVPASSDGSQAWVAGRNNSTGEAYLMKYDGSNWNDVSDILVDGTEVRSLQMFTVTDSHDDTDLVDKNRVLMLMGHIVIPDTGDTASVAFYDGSSLHAYALTTSSRNTAGTISRIFTEKANFFESSGGNMPLVFVVLIGLAISLALVALIVIAGVIMDRIRKKREGYVPAPTSMYDRGSGLQRIPPAELLENLGRERDGPPQIR</sequence>
<reference evidence="6" key="1">
    <citation type="submission" date="2022-07" db="EMBL/GenBank/DDBJ databases">
        <title>Draft genome sequence of Zalerion maritima ATCC 34329, a (micro)plastics degrading marine fungus.</title>
        <authorList>
            <person name="Paco A."/>
            <person name="Goncalves M.F.M."/>
            <person name="Rocha-Santos T.A.P."/>
            <person name="Alves A."/>
        </authorList>
    </citation>
    <scope>NUCLEOTIDE SEQUENCE</scope>
    <source>
        <strain evidence="6">ATCC 34329</strain>
    </source>
</reference>